<dbReference type="Gene3D" id="1.10.357.10">
    <property type="entry name" value="Tetracycline Repressor, domain 2"/>
    <property type="match status" value="1"/>
</dbReference>
<accession>Q5Z0Q0</accession>
<dbReference type="EMBL" id="AP006618">
    <property type="protein sequence ID" value="BAD55991.1"/>
    <property type="molecule type" value="Genomic_DNA"/>
</dbReference>
<dbReference type="RefSeq" id="WP_011207676.1">
    <property type="nucleotide sequence ID" value="NC_006361.1"/>
</dbReference>
<evidence type="ECO:0000256" key="2">
    <source>
        <dbReference type="ARBA" id="ARBA00023015"/>
    </source>
</evidence>
<dbReference type="Proteomes" id="UP000006820">
    <property type="component" value="Chromosome"/>
</dbReference>
<dbReference type="InterPro" id="IPR039538">
    <property type="entry name" value="BetI_C"/>
</dbReference>
<dbReference type="HOGENOM" id="CLU_069356_15_11_11"/>
<dbReference type="OrthoDB" id="7252896at2"/>
<sequence length="209" mass="22482">MASHAAAKAPSRRRAHTRNRLLAAAYEVFAAEGFGRATVEKVCERAGFTRGAFYSNFTSLDELFLAMWEQRSAELLTDVRAALDEISVDGVTDVRAAVDGLLRAVPLDDAWFRITAEFTAHALRTPALRRVMAAREEAIVAALMPTVVAALARAGRTVADPVALGQALVAVHDGTAAQVLMEPDNAAVHRRRAELFCHVVLAYSTPNGG</sequence>
<dbReference type="GO" id="GO:0000976">
    <property type="term" value="F:transcription cis-regulatory region binding"/>
    <property type="evidence" value="ECO:0007669"/>
    <property type="project" value="TreeGrafter"/>
</dbReference>
<dbReference type="PANTHER" id="PTHR30055:SF241">
    <property type="entry name" value="TRANSCRIPTIONAL REGULATORY PROTEIN"/>
    <property type="match status" value="1"/>
</dbReference>
<proteinExistence type="predicted"/>
<name>Q5Z0Q0_NOCFA</name>
<keyword evidence="4" id="KW-0804">Transcription</keyword>
<dbReference type="PRINTS" id="PR00455">
    <property type="entry name" value="HTHTETR"/>
</dbReference>
<organism evidence="7 8">
    <name type="scientific">Nocardia farcinica (strain IFM 10152)</name>
    <dbReference type="NCBI Taxonomy" id="247156"/>
    <lineage>
        <taxon>Bacteria</taxon>
        <taxon>Bacillati</taxon>
        <taxon>Actinomycetota</taxon>
        <taxon>Actinomycetes</taxon>
        <taxon>Mycobacteriales</taxon>
        <taxon>Nocardiaceae</taxon>
        <taxon>Nocardia</taxon>
    </lineage>
</organism>
<feature type="domain" description="HTH tetR-type" evidence="6">
    <location>
        <begin position="15"/>
        <end position="75"/>
    </location>
</feature>
<reference evidence="7 8" key="1">
    <citation type="journal article" date="2004" name="Proc. Natl. Acad. Sci. U.S.A.">
        <title>The complete genomic sequence of Nocardia farcinica IFM 10152.</title>
        <authorList>
            <person name="Ishikawa J."/>
            <person name="Yamashita A."/>
            <person name="Mikami Y."/>
            <person name="Hoshino Y."/>
            <person name="Kurita H."/>
            <person name="Hotta K."/>
            <person name="Shiba T."/>
            <person name="Hattori M."/>
        </authorList>
    </citation>
    <scope>NUCLEOTIDE SEQUENCE [LARGE SCALE GENOMIC DNA]</scope>
    <source>
        <strain evidence="7 8">IFM 10152</strain>
    </source>
</reference>
<feature type="DNA-binding region" description="H-T-H motif" evidence="5">
    <location>
        <begin position="38"/>
        <end position="57"/>
    </location>
</feature>
<dbReference type="InterPro" id="IPR036271">
    <property type="entry name" value="Tet_transcr_reg_TetR-rel_C_sf"/>
</dbReference>
<dbReference type="KEGG" id="nfa:NFA_11460"/>
<gene>
    <name evidence="7" type="ordered locus">NFA_11460</name>
</gene>
<dbReference type="InterPro" id="IPR009057">
    <property type="entry name" value="Homeodomain-like_sf"/>
</dbReference>
<dbReference type="Pfam" id="PF13977">
    <property type="entry name" value="TetR_C_6"/>
    <property type="match status" value="1"/>
</dbReference>
<dbReference type="AlphaFoldDB" id="Q5Z0Q0"/>
<evidence type="ECO:0000256" key="1">
    <source>
        <dbReference type="ARBA" id="ARBA00022491"/>
    </source>
</evidence>
<keyword evidence="2" id="KW-0805">Transcription regulation</keyword>
<keyword evidence="8" id="KW-1185">Reference proteome</keyword>
<dbReference type="Pfam" id="PF00440">
    <property type="entry name" value="TetR_N"/>
    <property type="match status" value="1"/>
</dbReference>
<dbReference type="PANTHER" id="PTHR30055">
    <property type="entry name" value="HTH-TYPE TRANSCRIPTIONAL REGULATOR RUTR"/>
    <property type="match status" value="1"/>
</dbReference>
<evidence type="ECO:0000313" key="7">
    <source>
        <dbReference type="EMBL" id="BAD55991.1"/>
    </source>
</evidence>
<dbReference type="PROSITE" id="PS50977">
    <property type="entry name" value="HTH_TETR_2"/>
    <property type="match status" value="1"/>
</dbReference>
<dbReference type="GeneID" id="61131969"/>
<dbReference type="GO" id="GO:0003700">
    <property type="term" value="F:DNA-binding transcription factor activity"/>
    <property type="evidence" value="ECO:0007669"/>
    <property type="project" value="TreeGrafter"/>
</dbReference>
<dbReference type="InterPro" id="IPR050109">
    <property type="entry name" value="HTH-type_TetR-like_transc_reg"/>
</dbReference>
<evidence type="ECO:0000256" key="4">
    <source>
        <dbReference type="ARBA" id="ARBA00023163"/>
    </source>
</evidence>
<dbReference type="InterPro" id="IPR001647">
    <property type="entry name" value="HTH_TetR"/>
</dbReference>
<keyword evidence="3 5" id="KW-0238">DNA-binding</keyword>
<evidence type="ECO:0000259" key="6">
    <source>
        <dbReference type="PROSITE" id="PS50977"/>
    </source>
</evidence>
<dbReference type="SUPFAM" id="SSF46689">
    <property type="entry name" value="Homeodomain-like"/>
    <property type="match status" value="1"/>
</dbReference>
<dbReference type="SUPFAM" id="SSF48498">
    <property type="entry name" value="Tetracyclin repressor-like, C-terminal domain"/>
    <property type="match status" value="1"/>
</dbReference>
<evidence type="ECO:0000256" key="5">
    <source>
        <dbReference type="PROSITE-ProRule" id="PRU00335"/>
    </source>
</evidence>
<evidence type="ECO:0000313" key="8">
    <source>
        <dbReference type="Proteomes" id="UP000006820"/>
    </source>
</evidence>
<evidence type="ECO:0000256" key="3">
    <source>
        <dbReference type="ARBA" id="ARBA00023125"/>
    </source>
</evidence>
<protein>
    <submittedName>
        <fullName evidence="7">Putative transcriptional regulator</fullName>
    </submittedName>
</protein>
<dbReference type="eggNOG" id="COG1309">
    <property type="taxonomic scope" value="Bacteria"/>
</dbReference>
<keyword evidence="1" id="KW-0678">Repressor</keyword>